<proteinExistence type="predicted"/>
<name>A0ABT1LQC8_9MICC</name>
<evidence type="ECO:0000313" key="2">
    <source>
        <dbReference type="Proteomes" id="UP001524318"/>
    </source>
</evidence>
<sequence length="185" mass="21033">MVTGTLTAATIAGIVALVVESKRRAWERAASVRMAAQELALAMQNLYVSAYSLAMDSVFGEEEEATKTFLPPGVSPRRYFWQCQAEATKAVVAMMSSGERKMADAGSRAQMALRDFNSIYAVKLLNGLEVDVNELEEHEDIMMHPANVILNMVEPRRFHRSFIFRRWNRAERRHQVYRNSKVFQS</sequence>
<organism evidence="1 2">
    <name type="scientific">Pseudarthrobacter humi</name>
    <dbReference type="NCBI Taxonomy" id="2952523"/>
    <lineage>
        <taxon>Bacteria</taxon>
        <taxon>Bacillati</taxon>
        <taxon>Actinomycetota</taxon>
        <taxon>Actinomycetes</taxon>
        <taxon>Micrococcales</taxon>
        <taxon>Micrococcaceae</taxon>
        <taxon>Pseudarthrobacter</taxon>
    </lineage>
</organism>
<keyword evidence="2" id="KW-1185">Reference proteome</keyword>
<reference evidence="1 2" key="1">
    <citation type="submission" date="2022-06" db="EMBL/GenBank/DDBJ databases">
        <title>Pseudarthrobacter sp. strain RMG13 Genome sequencing and assembly.</title>
        <authorList>
            <person name="Kim I."/>
        </authorList>
    </citation>
    <scope>NUCLEOTIDE SEQUENCE [LARGE SCALE GENOMIC DNA]</scope>
    <source>
        <strain evidence="1 2">RMG13</strain>
    </source>
</reference>
<accession>A0ABT1LQC8</accession>
<dbReference type="RefSeq" id="WP_254750221.1">
    <property type="nucleotide sequence ID" value="NZ_JANCLV010000006.1"/>
</dbReference>
<comment type="caution">
    <text evidence="1">The sequence shown here is derived from an EMBL/GenBank/DDBJ whole genome shotgun (WGS) entry which is preliminary data.</text>
</comment>
<gene>
    <name evidence="1" type="ORF">NFC73_11350</name>
</gene>
<dbReference type="Proteomes" id="UP001524318">
    <property type="component" value="Unassembled WGS sequence"/>
</dbReference>
<dbReference type="EMBL" id="JANCLV010000006">
    <property type="protein sequence ID" value="MCP9000319.1"/>
    <property type="molecule type" value="Genomic_DNA"/>
</dbReference>
<evidence type="ECO:0000313" key="1">
    <source>
        <dbReference type="EMBL" id="MCP9000319.1"/>
    </source>
</evidence>
<protein>
    <submittedName>
        <fullName evidence="1">Uncharacterized protein</fullName>
    </submittedName>
</protein>